<feature type="domain" description="Integrase catalytic" evidence="7">
    <location>
        <begin position="248"/>
        <end position="413"/>
    </location>
</feature>
<keyword evidence="5" id="KW-0378">Hydrolase</keyword>
<evidence type="ECO:0000256" key="1">
    <source>
        <dbReference type="ARBA" id="ARBA00022679"/>
    </source>
</evidence>
<evidence type="ECO:0000256" key="4">
    <source>
        <dbReference type="ARBA" id="ARBA00022759"/>
    </source>
</evidence>
<dbReference type="GO" id="GO:0015074">
    <property type="term" value="P:DNA integration"/>
    <property type="evidence" value="ECO:0007669"/>
    <property type="project" value="InterPro"/>
</dbReference>
<dbReference type="GO" id="GO:0003964">
    <property type="term" value="F:RNA-directed DNA polymerase activity"/>
    <property type="evidence" value="ECO:0007669"/>
    <property type="project" value="UniProtKB-KW"/>
</dbReference>
<dbReference type="Pfam" id="PF24626">
    <property type="entry name" value="SH3_Tf2-1"/>
    <property type="match status" value="1"/>
</dbReference>
<protein>
    <recommendedName>
        <fullName evidence="7">Integrase catalytic domain-containing protein</fullName>
    </recommendedName>
</protein>
<dbReference type="Proteomes" id="UP000233837">
    <property type="component" value="Unassembled WGS sequence"/>
</dbReference>
<evidence type="ECO:0000313" key="9">
    <source>
        <dbReference type="Proteomes" id="UP000233837"/>
    </source>
</evidence>
<organism evidence="8 9">
    <name type="scientific">Dendrobium catenatum</name>
    <dbReference type="NCBI Taxonomy" id="906689"/>
    <lineage>
        <taxon>Eukaryota</taxon>
        <taxon>Viridiplantae</taxon>
        <taxon>Streptophyta</taxon>
        <taxon>Embryophyta</taxon>
        <taxon>Tracheophyta</taxon>
        <taxon>Spermatophyta</taxon>
        <taxon>Magnoliopsida</taxon>
        <taxon>Liliopsida</taxon>
        <taxon>Asparagales</taxon>
        <taxon>Orchidaceae</taxon>
        <taxon>Epidendroideae</taxon>
        <taxon>Malaxideae</taxon>
        <taxon>Dendrobiinae</taxon>
        <taxon>Dendrobium</taxon>
    </lineage>
</organism>
<accession>A0A2I0VPG2</accession>
<dbReference type="FunFam" id="3.30.420.10:FF:000032">
    <property type="entry name" value="Retrovirus-related Pol polyprotein from transposon 297-like Protein"/>
    <property type="match status" value="1"/>
</dbReference>
<dbReference type="InterPro" id="IPR043502">
    <property type="entry name" value="DNA/RNA_pol_sf"/>
</dbReference>
<dbReference type="Gene3D" id="3.10.20.370">
    <property type="match status" value="1"/>
</dbReference>
<dbReference type="Pfam" id="PF17921">
    <property type="entry name" value="Integrase_H2C2"/>
    <property type="match status" value="1"/>
</dbReference>
<dbReference type="Pfam" id="PF17917">
    <property type="entry name" value="RT_RNaseH"/>
    <property type="match status" value="1"/>
</dbReference>
<gene>
    <name evidence="8" type="ORF">MA16_Dca018606</name>
</gene>
<dbReference type="SUPFAM" id="SSF56672">
    <property type="entry name" value="DNA/RNA polymerases"/>
    <property type="match status" value="1"/>
</dbReference>
<evidence type="ECO:0000259" key="7">
    <source>
        <dbReference type="PROSITE" id="PS50994"/>
    </source>
</evidence>
<dbReference type="GO" id="GO:0003676">
    <property type="term" value="F:nucleic acid binding"/>
    <property type="evidence" value="ECO:0007669"/>
    <property type="project" value="InterPro"/>
</dbReference>
<sequence>MPNFDKPFLVETDASTIGIGAVLSQDNRPIEFFSEKLSLPRQRWTVYQQELYAVVRALKQWEPYLLHQDFVLCSDHKALQYINTQKDINRMHARWLMFLQKFTFVLKHKSGAQNRVADALSRRAALITQLQTEFVGISSLQDLYPEDDDFSDVWHKCLKAEPVPDYSIRHGFLFKGNLMCIPKSSWRQQIIKEVHGGGLAAHAGRDNTIQQLQSKFFWPHLRRDVAKFIERCSICQNYKGGGQNTGLYMPLPVPESIWEDLSLDFVLGLPKTRRGNDSIMVVVDRFSKMAHFIPCKKTFDAMNIAKLFFREIIRLHGIPRSLTSDRDVKFISHFWRDLWRRMNTNLQLSSSYHPQTDGQTEVVNRTLGNLLRCLVQDNPKLWDDVLAQAEFAFNSCPNRSTGTSPFSIVYTKLPNTIVDVAVLPKCTNKAASTLVDQFTKMLGKVRLKLEESNLQYKQQADLHRREKIFNPGELVLVRLKKERLSPGAYSKLGRRKFGPFPVKQRINNNAYIIDLPAEFTTSHTFNVADIYSYSPPDDSLTNIDSGGINFLTAGANDAET</sequence>
<evidence type="ECO:0000313" key="8">
    <source>
        <dbReference type="EMBL" id="PKU65298.1"/>
    </source>
</evidence>
<dbReference type="Gene3D" id="1.10.340.70">
    <property type="match status" value="1"/>
</dbReference>
<dbReference type="Gene3D" id="3.30.420.10">
    <property type="entry name" value="Ribonuclease H-like superfamily/Ribonuclease H"/>
    <property type="match status" value="1"/>
</dbReference>
<proteinExistence type="predicted"/>
<dbReference type="InterPro" id="IPR036397">
    <property type="entry name" value="RNaseH_sf"/>
</dbReference>
<dbReference type="InterPro" id="IPR012337">
    <property type="entry name" value="RNaseH-like_sf"/>
</dbReference>
<keyword evidence="6" id="KW-0695">RNA-directed DNA polymerase</keyword>
<dbReference type="GO" id="GO:0016787">
    <property type="term" value="F:hydrolase activity"/>
    <property type="evidence" value="ECO:0007669"/>
    <property type="project" value="UniProtKB-KW"/>
</dbReference>
<dbReference type="GO" id="GO:0004519">
    <property type="term" value="F:endonuclease activity"/>
    <property type="evidence" value="ECO:0007669"/>
    <property type="project" value="UniProtKB-KW"/>
</dbReference>
<dbReference type="PANTHER" id="PTHR35046">
    <property type="entry name" value="ZINC KNUCKLE (CCHC-TYPE) FAMILY PROTEIN"/>
    <property type="match status" value="1"/>
</dbReference>
<evidence type="ECO:0000256" key="5">
    <source>
        <dbReference type="ARBA" id="ARBA00022801"/>
    </source>
</evidence>
<keyword evidence="1" id="KW-0808">Transferase</keyword>
<dbReference type="SUPFAM" id="SSF53098">
    <property type="entry name" value="Ribonuclease H-like"/>
    <property type="match status" value="1"/>
</dbReference>
<dbReference type="FunFam" id="1.10.340.70:FF:000001">
    <property type="entry name" value="Retrovirus-related Pol polyprotein from transposon gypsy-like Protein"/>
    <property type="match status" value="1"/>
</dbReference>
<dbReference type="InterPro" id="IPR041373">
    <property type="entry name" value="RT_RNaseH"/>
</dbReference>
<dbReference type="CDD" id="cd09274">
    <property type="entry name" value="RNase_HI_RT_Ty3"/>
    <property type="match status" value="1"/>
</dbReference>
<dbReference type="PANTHER" id="PTHR35046:SF26">
    <property type="entry name" value="RNA-DIRECTED DNA POLYMERASE"/>
    <property type="match status" value="1"/>
</dbReference>
<reference evidence="8 9" key="1">
    <citation type="journal article" date="2016" name="Sci. Rep.">
        <title>The Dendrobium catenatum Lindl. genome sequence provides insights into polysaccharide synthase, floral development and adaptive evolution.</title>
        <authorList>
            <person name="Zhang G.Q."/>
            <person name="Xu Q."/>
            <person name="Bian C."/>
            <person name="Tsai W.C."/>
            <person name="Yeh C.M."/>
            <person name="Liu K.W."/>
            <person name="Yoshida K."/>
            <person name="Zhang L.S."/>
            <person name="Chang S.B."/>
            <person name="Chen F."/>
            <person name="Shi Y."/>
            <person name="Su Y.Y."/>
            <person name="Zhang Y.Q."/>
            <person name="Chen L.J."/>
            <person name="Yin Y."/>
            <person name="Lin M."/>
            <person name="Huang H."/>
            <person name="Deng H."/>
            <person name="Wang Z.W."/>
            <person name="Zhu S.L."/>
            <person name="Zhao X."/>
            <person name="Deng C."/>
            <person name="Niu S.C."/>
            <person name="Huang J."/>
            <person name="Wang M."/>
            <person name="Liu G.H."/>
            <person name="Yang H.J."/>
            <person name="Xiao X.J."/>
            <person name="Hsiao Y.Y."/>
            <person name="Wu W.L."/>
            <person name="Chen Y.Y."/>
            <person name="Mitsuda N."/>
            <person name="Ohme-Takagi M."/>
            <person name="Luo Y.B."/>
            <person name="Van de Peer Y."/>
            <person name="Liu Z.J."/>
        </authorList>
    </citation>
    <scope>NUCLEOTIDE SEQUENCE [LARGE SCALE GENOMIC DNA]</scope>
    <source>
        <tissue evidence="8">The whole plant</tissue>
    </source>
</reference>
<dbReference type="PROSITE" id="PS50994">
    <property type="entry name" value="INTEGRASE"/>
    <property type="match status" value="1"/>
</dbReference>
<reference evidence="8 9" key="2">
    <citation type="journal article" date="2017" name="Nature">
        <title>The Apostasia genome and the evolution of orchids.</title>
        <authorList>
            <person name="Zhang G.Q."/>
            <person name="Liu K.W."/>
            <person name="Li Z."/>
            <person name="Lohaus R."/>
            <person name="Hsiao Y.Y."/>
            <person name="Niu S.C."/>
            <person name="Wang J.Y."/>
            <person name="Lin Y.C."/>
            <person name="Xu Q."/>
            <person name="Chen L.J."/>
            <person name="Yoshida K."/>
            <person name="Fujiwara S."/>
            <person name="Wang Z.W."/>
            <person name="Zhang Y.Q."/>
            <person name="Mitsuda N."/>
            <person name="Wang M."/>
            <person name="Liu G.H."/>
            <person name="Pecoraro L."/>
            <person name="Huang H.X."/>
            <person name="Xiao X.J."/>
            <person name="Lin M."/>
            <person name="Wu X.Y."/>
            <person name="Wu W.L."/>
            <person name="Chen Y.Y."/>
            <person name="Chang S.B."/>
            <person name="Sakamoto S."/>
            <person name="Ohme-Takagi M."/>
            <person name="Yagi M."/>
            <person name="Zeng S.J."/>
            <person name="Shen C.Y."/>
            <person name="Yeh C.M."/>
            <person name="Luo Y.B."/>
            <person name="Tsai W.C."/>
            <person name="Van de Peer Y."/>
            <person name="Liu Z.J."/>
        </authorList>
    </citation>
    <scope>NUCLEOTIDE SEQUENCE [LARGE SCALE GENOMIC DNA]</scope>
    <source>
        <tissue evidence="8">The whole plant</tissue>
    </source>
</reference>
<dbReference type="AlphaFoldDB" id="A0A2I0VPG2"/>
<dbReference type="InterPro" id="IPR041588">
    <property type="entry name" value="Integrase_H2C2"/>
</dbReference>
<evidence type="ECO:0000256" key="6">
    <source>
        <dbReference type="ARBA" id="ARBA00022918"/>
    </source>
</evidence>
<dbReference type="EMBL" id="KZ503360">
    <property type="protein sequence ID" value="PKU65298.1"/>
    <property type="molecule type" value="Genomic_DNA"/>
</dbReference>
<dbReference type="InterPro" id="IPR001584">
    <property type="entry name" value="Integrase_cat-core"/>
</dbReference>
<evidence type="ECO:0000256" key="3">
    <source>
        <dbReference type="ARBA" id="ARBA00022722"/>
    </source>
</evidence>
<dbReference type="InterPro" id="IPR056924">
    <property type="entry name" value="SH3_Tf2-1"/>
</dbReference>
<name>A0A2I0VPG2_9ASPA</name>
<keyword evidence="4" id="KW-0255">Endonuclease</keyword>
<keyword evidence="2" id="KW-0548">Nucleotidyltransferase</keyword>
<keyword evidence="9" id="KW-1185">Reference proteome</keyword>
<keyword evidence="3" id="KW-0540">Nuclease</keyword>
<evidence type="ECO:0000256" key="2">
    <source>
        <dbReference type="ARBA" id="ARBA00022695"/>
    </source>
</evidence>